<evidence type="ECO:0000313" key="3">
    <source>
        <dbReference type="Proteomes" id="UP000633219"/>
    </source>
</evidence>
<protein>
    <submittedName>
        <fullName evidence="2">Uncharacterized protein</fullName>
    </submittedName>
</protein>
<keyword evidence="1" id="KW-0812">Transmembrane</keyword>
<dbReference type="EMBL" id="JAEQNC010000020">
    <property type="protein sequence ID" value="MBL0375203.1"/>
    <property type="molecule type" value="Genomic_DNA"/>
</dbReference>
<proteinExistence type="predicted"/>
<name>A0A937CRB6_9HYPH</name>
<keyword evidence="1" id="KW-0472">Membrane</keyword>
<feature type="transmembrane region" description="Helical" evidence="1">
    <location>
        <begin position="74"/>
        <end position="94"/>
    </location>
</feature>
<organism evidence="2 3">
    <name type="scientific">Rhizobium setariae</name>
    <dbReference type="NCBI Taxonomy" id="2801340"/>
    <lineage>
        <taxon>Bacteria</taxon>
        <taxon>Pseudomonadati</taxon>
        <taxon>Pseudomonadota</taxon>
        <taxon>Alphaproteobacteria</taxon>
        <taxon>Hyphomicrobiales</taxon>
        <taxon>Rhizobiaceae</taxon>
        <taxon>Rhizobium/Agrobacterium group</taxon>
        <taxon>Rhizobium</taxon>
    </lineage>
</organism>
<dbReference type="Proteomes" id="UP000633219">
    <property type="component" value="Unassembled WGS sequence"/>
</dbReference>
<evidence type="ECO:0000256" key="1">
    <source>
        <dbReference type="SAM" id="Phobius"/>
    </source>
</evidence>
<keyword evidence="1" id="KW-1133">Transmembrane helix</keyword>
<reference evidence="2" key="1">
    <citation type="submission" date="2021-01" db="EMBL/GenBank/DDBJ databases">
        <title>Rhizobium sp. strain KVB221 16S ribosomal RNA gene Genome sequencing and assembly.</title>
        <authorList>
            <person name="Kang M."/>
        </authorList>
    </citation>
    <scope>NUCLEOTIDE SEQUENCE</scope>
    <source>
        <strain evidence="2">KVB221</strain>
    </source>
</reference>
<gene>
    <name evidence="2" type="ORF">JJB09_24610</name>
</gene>
<accession>A0A937CRB6</accession>
<comment type="caution">
    <text evidence="2">The sequence shown here is derived from an EMBL/GenBank/DDBJ whole genome shotgun (WGS) entry which is preliminary data.</text>
</comment>
<dbReference type="AlphaFoldDB" id="A0A937CRB6"/>
<sequence>MRFLLRLLSLLFLASAVIVGIIDSIQSVASERVLLTPLGAALFSVNPDMLSAAEDYFRSHISAYVWDTAIEWMLLQPAFMVLLALSLMFWLGAFKRQPAAGRFAA</sequence>
<keyword evidence="3" id="KW-1185">Reference proteome</keyword>
<evidence type="ECO:0000313" key="2">
    <source>
        <dbReference type="EMBL" id="MBL0375203.1"/>
    </source>
</evidence>